<keyword evidence="1" id="KW-0812">Transmembrane</keyword>
<gene>
    <name evidence="3" type="ORF">LMUR_02187</name>
</gene>
<evidence type="ECO:0000313" key="4">
    <source>
        <dbReference type="Proteomes" id="UP000019251"/>
    </source>
</evidence>
<dbReference type="Proteomes" id="UP000019251">
    <property type="component" value="Unassembled WGS sequence"/>
</dbReference>
<reference evidence="3 4" key="1">
    <citation type="submission" date="2012-12" db="EMBL/GenBank/DDBJ databases">
        <title>Novel taxa of Listeriaceae from agricultural environments in the United States.</title>
        <authorList>
            <person name="den Bakker H.C."/>
            <person name="Allred A."/>
            <person name="Warchocki S."/>
            <person name="Wright E.M."/>
            <person name="Burrell A."/>
            <person name="Nightingale K.K."/>
            <person name="Kephart D."/>
            <person name="Wiedmann M."/>
        </authorList>
    </citation>
    <scope>NUCLEOTIDE SEQUENCE [LARGE SCALE GENOMIC DNA]</scope>
    <source>
        <strain evidence="3 4">FSL F6-1183</strain>
    </source>
</reference>
<dbReference type="Pfam" id="PF01471">
    <property type="entry name" value="PG_binding_1"/>
    <property type="match status" value="1"/>
</dbReference>
<evidence type="ECO:0000313" key="3">
    <source>
        <dbReference type="EMBL" id="EUJ29878.1"/>
    </source>
</evidence>
<dbReference type="RefSeq" id="WP_036103970.1">
    <property type="nucleotide sequence ID" value="NZ_AODG01000004.1"/>
</dbReference>
<keyword evidence="1" id="KW-1133">Transmembrane helix</keyword>
<evidence type="ECO:0000259" key="2">
    <source>
        <dbReference type="Pfam" id="PF01471"/>
    </source>
</evidence>
<feature type="domain" description="Peptidoglycan binding-like" evidence="2">
    <location>
        <begin position="61"/>
        <end position="125"/>
    </location>
</feature>
<dbReference type="PROSITE" id="PS51257">
    <property type="entry name" value="PROKAR_LIPOPROTEIN"/>
    <property type="match status" value="1"/>
</dbReference>
<dbReference type="SUPFAM" id="SSF47090">
    <property type="entry name" value="PGBD-like"/>
    <property type="match status" value="1"/>
</dbReference>
<dbReference type="EMBL" id="AODG01000004">
    <property type="protein sequence ID" value="EUJ29878.1"/>
    <property type="molecule type" value="Genomic_DNA"/>
</dbReference>
<dbReference type="AlphaFoldDB" id="A0A829R9Q1"/>
<comment type="caution">
    <text evidence="3">The sequence shown here is derived from an EMBL/GenBank/DDBJ whole genome shotgun (WGS) entry which is preliminary data.</text>
</comment>
<name>A0A829R9Q1_LISGR</name>
<organism evidence="3 4">
    <name type="scientific">Listeria grayi FSL F6-1183</name>
    <dbReference type="NCBI Taxonomy" id="1265827"/>
    <lineage>
        <taxon>Bacteria</taxon>
        <taxon>Bacillati</taxon>
        <taxon>Bacillota</taxon>
        <taxon>Bacilli</taxon>
        <taxon>Bacillales</taxon>
        <taxon>Listeriaceae</taxon>
        <taxon>Listeria</taxon>
    </lineage>
</organism>
<dbReference type="InterPro" id="IPR036366">
    <property type="entry name" value="PGBDSf"/>
</dbReference>
<protein>
    <submittedName>
        <fullName evidence="3">N-acetylmuramoyl-L-alanine amidase</fullName>
    </submittedName>
</protein>
<keyword evidence="1" id="KW-0472">Membrane</keyword>
<dbReference type="InterPro" id="IPR036365">
    <property type="entry name" value="PGBD-like_sf"/>
</dbReference>
<dbReference type="Gene3D" id="1.10.101.10">
    <property type="entry name" value="PGBD-like superfamily/PGBD"/>
    <property type="match status" value="1"/>
</dbReference>
<feature type="transmembrane region" description="Helical" evidence="1">
    <location>
        <begin position="12"/>
        <end position="29"/>
    </location>
</feature>
<dbReference type="InterPro" id="IPR002477">
    <property type="entry name" value="Peptidoglycan-bd-like"/>
</dbReference>
<proteinExistence type="predicted"/>
<sequence length="129" mass="14820">MNVKAINLKKVFLSISMVVTLSMSFVGISCIKTDYNVEAAALQGLHESYYSMKKDSKVKKADVATIQVKYNNWLYNVSTITYFMKNRLSEDGYFGNNTFLAIRYYQSKHKDLSIDGVVGKSTWKYLRLE</sequence>
<evidence type="ECO:0000256" key="1">
    <source>
        <dbReference type="SAM" id="Phobius"/>
    </source>
</evidence>
<accession>A0A829R9Q1</accession>